<proteinExistence type="predicted"/>
<keyword evidence="2" id="KW-0472">Membrane</keyword>
<evidence type="ECO:0000256" key="2">
    <source>
        <dbReference type="SAM" id="Phobius"/>
    </source>
</evidence>
<dbReference type="Proteomes" id="UP000265970">
    <property type="component" value="Unassembled WGS sequence"/>
</dbReference>
<dbReference type="Gene3D" id="2.60.40.10">
    <property type="entry name" value="Immunoglobulins"/>
    <property type="match status" value="2"/>
</dbReference>
<organism evidence="4 5">
    <name type="scientific">Bifidobacterium pseudolongum</name>
    <dbReference type="NCBI Taxonomy" id="1694"/>
    <lineage>
        <taxon>Bacteria</taxon>
        <taxon>Bacillati</taxon>
        <taxon>Actinomycetota</taxon>
        <taxon>Actinomycetes</taxon>
        <taxon>Bifidobacteriales</taxon>
        <taxon>Bifidobacteriaceae</taxon>
        <taxon>Bifidobacterium</taxon>
    </lineage>
</organism>
<feature type="compositionally biased region" description="Basic and acidic residues" evidence="1">
    <location>
        <begin position="986"/>
        <end position="997"/>
    </location>
</feature>
<feature type="domain" description="SpaA-like prealbumin fold" evidence="3">
    <location>
        <begin position="1406"/>
        <end position="1501"/>
    </location>
</feature>
<sequence length="1572" mass="173146">MDGGETMTGRNEQRGSDRVASTRRAWRGRTYWHTMQAFGAIILTLALVCVMGGRPGEAYAEGYKQAVGDAIATATVELTATVADNDGSQVRKTFTGEELKKVPNVVPNTDLEFFLNVHLADAAVVKDGEKHLAWEYDVPLPASVVANQFDAPQIVMEGGRQVATITLVKKDDGTCALRVEYDPDYAQDKDHDYFFSYNLRVNYREEAIEEGGKNGWEFPGTGVAIKVDHTPWKVTGNKNCAWDGHSETNLVCTVKIDAEGDVEGFRFWDVAGSDLNIDHDSIEVQYLYNAKDEGAAQDAATQLKNQITNAKWGEPSAEQGFTLPKGTYEITYNASIATGAQPNVNDGNKYTSAKNTAHWKWKDGEGESEYIPSKRTWNYNWVSKNGWVEDQSKWYAEGAEQKREIKWTVDINNGDDRANLNGYAFTDTVKEGHAITDPDSIRIRGWDENNQEISDLPNIVVEENGHWFSIGFPETDNYNKYQIEYVTHPTDSDEAPAEKYTNEAKLCDNDECNTATKEVNRPDKPTNPDPGPGPAPGPDDPEKPLDLNLIGKSVGSATKIRNTNVYSVPWTIMYTPPAEGNVTELHLYEDWVNGVSDGNTQHMWYSKNHLDLKVSVYNIADDSSCSEENPNCWTSIPAEYLFVSAADKKQGQSGKGYPDEYYDIRQAYDGSWHQGQGRDLPGGTDYPEGYFRAEQDRNADDGFELHDGAPAFTFSYLQKQIKDEQGRYILDIDSQNPFRHKMRITYNTLCDGTPDLYINYAKFHYKVDGQAGDEVESVTIPFVGDAIGGKTVDAENDGKTWWNNQATCDEADDGDCRVHWRVWGNGKKSWWSVRYLYEEDGTTVRFYEELPGISGVYELPESIAMTDTLPEGWELDTASPIFGRFVSMGDYASPEDLEKVGLDANLKGWFPEADGEREGRLPQRELTFDFTGDGKPCDERATCATYTVQDGRVEFTVPNNGTLTSWATERVGAVTPGSDADGGPNRYDKPSEPTESTIDKQGHAIIVYEFDTKISKKELRRQGMIDGSRFTYTNNAGVRFDGRDFAVTGDVFVQQGEAPNLNKWVDGTGSNQVKYVVEIDLTGQNTMPEGTVLTLKDTLHSSYAAYIPSSFKLATNSGSWDEVTYPEDQPGFMVDLGHDAGSSMPTATITLPMDGMSANSMDHNSGKPLYQQKNLRLYYTVQVRGIPGQNIDLRNTVSFTGQLSGSASANRMVQITKTDADAGASGSVTLTKVAGDGNAKLQGAEFGVCLVDVSKAPSSSWTAEKRVECGENAMYNARTDALGRLVFHHGTATSNEGSSEMGNLNENQLYVAWETVPPAGYAVNTTPQYFYLKNGRASDFDARTREMAQYADRHGLYVWDSSFQVVDPPMAFMFGKVGSDKVTQGTYRDPNDPTAEESATYTTDESSYLSGSEWSLTNADKRCKPLTMACTVAIVDNGAEQTDGNGVATQLADHDDRPGRVDVRGVSAGEYRLVEMKAPSGYVAEPSAEYQLTIHPDGSVEWAGDRRPHAVTDSMGAPTGETVIANDPEPGVELPSAGGRDLHLAAFGLAIVAAGMCLAMVGNRKKIGRHAA</sequence>
<evidence type="ECO:0000313" key="5">
    <source>
        <dbReference type="Proteomes" id="UP000265970"/>
    </source>
</evidence>
<feature type="region of interest" description="Disordered" evidence="1">
    <location>
        <begin position="1"/>
        <end position="21"/>
    </location>
</feature>
<dbReference type="EMBL" id="QRZV01000001">
    <property type="protein sequence ID" value="RGW10973.1"/>
    <property type="molecule type" value="Genomic_DNA"/>
</dbReference>
<keyword evidence="2" id="KW-1133">Transmembrane helix</keyword>
<name>A0A395XFH4_9BIFI</name>
<dbReference type="InterPro" id="IPR041033">
    <property type="entry name" value="SpaA_PFL_dom_1"/>
</dbReference>
<comment type="caution">
    <text evidence="4">The sequence shown here is derived from an EMBL/GenBank/DDBJ whole genome shotgun (WGS) entry which is preliminary data.</text>
</comment>
<keyword evidence="2" id="KW-0812">Transmembrane</keyword>
<dbReference type="InterPro" id="IPR008966">
    <property type="entry name" value="Adhesion_dom_sf"/>
</dbReference>
<feature type="region of interest" description="Disordered" evidence="1">
    <location>
        <begin position="973"/>
        <end position="997"/>
    </location>
</feature>
<gene>
    <name evidence="4" type="ORF">DWV92_01050</name>
</gene>
<reference evidence="4 5" key="1">
    <citation type="submission" date="2018-08" db="EMBL/GenBank/DDBJ databases">
        <title>A genome reference for cultivated species of the human gut microbiota.</title>
        <authorList>
            <person name="Zou Y."/>
            <person name="Xue W."/>
            <person name="Luo G."/>
        </authorList>
    </citation>
    <scope>NUCLEOTIDE SEQUENCE [LARGE SCALE GENOMIC DNA]</scope>
    <source>
        <strain evidence="4 5">AF13-3LB</strain>
    </source>
</reference>
<protein>
    <recommendedName>
        <fullName evidence="3">SpaA-like prealbumin fold domain-containing protein</fullName>
    </recommendedName>
</protein>
<dbReference type="InterPro" id="IPR013783">
    <property type="entry name" value="Ig-like_fold"/>
</dbReference>
<dbReference type="Pfam" id="PF17802">
    <property type="entry name" value="SpaA"/>
    <property type="match status" value="2"/>
</dbReference>
<evidence type="ECO:0000256" key="1">
    <source>
        <dbReference type="SAM" id="MobiDB-lite"/>
    </source>
</evidence>
<dbReference type="GO" id="GO:0005975">
    <property type="term" value="P:carbohydrate metabolic process"/>
    <property type="evidence" value="ECO:0007669"/>
    <property type="project" value="UniProtKB-ARBA"/>
</dbReference>
<dbReference type="Gene3D" id="2.60.40.740">
    <property type="match status" value="1"/>
</dbReference>
<feature type="transmembrane region" description="Helical" evidence="2">
    <location>
        <begin position="31"/>
        <end position="53"/>
    </location>
</feature>
<evidence type="ECO:0000259" key="3">
    <source>
        <dbReference type="Pfam" id="PF17802"/>
    </source>
</evidence>
<feature type="domain" description="SpaA-like prealbumin fold" evidence="3">
    <location>
        <begin position="1226"/>
        <end position="1335"/>
    </location>
</feature>
<feature type="region of interest" description="Disordered" evidence="1">
    <location>
        <begin position="511"/>
        <end position="547"/>
    </location>
</feature>
<accession>A0A395XFH4</accession>
<dbReference type="SUPFAM" id="SSF49401">
    <property type="entry name" value="Bacterial adhesins"/>
    <property type="match status" value="1"/>
</dbReference>
<feature type="compositionally biased region" description="Pro residues" evidence="1">
    <location>
        <begin position="527"/>
        <end position="538"/>
    </location>
</feature>
<feature type="transmembrane region" description="Helical" evidence="2">
    <location>
        <begin position="1542"/>
        <end position="1561"/>
    </location>
</feature>
<evidence type="ECO:0000313" key="4">
    <source>
        <dbReference type="EMBL" id="RGW10973.1"/>
    </source>
</evidence>